<evidence type="ECO:0000313" key="9">
    <source>
        <dbReference type="Proteomes" id="UP000027604"/>
    </source>
</evidence>
<dbReference type="HOGENOM" id="CLU_2355949_0_0_4"/>
<protein>
    <recommendedName>
        <fullName evidence="4 6">Signal peptidase I</fullName>
        <ecNumber evidence="3 6">3.4.21.89</ecNumber>
    </recommendedName>
</protein>
<dbReference type="InterPro" id="IPR000223">
    <property type="entry name" value="Pept_S26A_signal_pept_1"/>
</dbReference>
<evidence type="ECO:0000256" key="4">
    <source>
        <dbReference type="ARBA" id="ARBA00019232"/>
    </source>
</evidence>
<dbReference type="InterPro" id="IPR036286">
    <property type="entry name" value="LexA/Signal_pep-like_sf"/>
</dbReference>
<dbReference type="InterPro" id="IPR019533">
    <property type="entry name" value="Peptidase_S26"/>
</dbReference>
<sequence>MVFVNRLAFNVKLPLTDIVLAHTGEPQRGDIVTFSSPKDGKRLIKRLIALPGDTVEMRDERLVINAAPDLTPAASRCAKKLRRAGGAAQSLSDAGR</sequence>
<evidence type="ECO:0000256" key="5">
    <source>
        <dbReference type="ARBA" id="ARBA00022801"/>
    </source>
</evidence>
<evidence type="ECO:0000256" key="6">
    <source>
        <dbReference type="RuleBase" id="RU362042"/>
    </source>
</evidence>
<evidence type="ECO:0000256" key="2">
    <source>
        <dbReference type="ARBA" id="ARBA00009370"/>
    </source>
</evidence>
<dbReference type="PANTHER" id="PTHR43390">
    <property type="entry name" value="SIGNAL PEPTIDASE I"/>
    <property type="match status" value="1"/>
</dbReference>
<organism evidence="8 9">
    <name type="scientific">Janthinobacterium agaricidamnosum NBRC 102515 = DSM 9628</name>
    <dbReference type="NCBI Taxonomy" id="1349767"/>
    <lineage>
        <taxon>Bacteria</taxon>
        <taxon>Pseudomonadati</taxon>
        <taxon>Pseudomonadota</taxon>
        <taxon>Betaproteobacteria</taxon>
        <taxon>Burkholderiales</taxon>
        <taxon>Oxalobacteraceae</taxon>
        <taxon>Janthinobacterium</taxon>
    </lineage>
</organism>
<dbReference type="eggNOG" id="COG0681">
    <property type="taxonomic scope" value="Bacteria"/>
</dbReference>
<evidence type="ECO:0000256" key="3">
    <source>
        <dbReference type="ARBA" id="ARBA00013208"/>
    </source>
</evidence>
<accession>W0V0Q5</accession>
<comment type="similarity">
    <text evidence="2 6">Belongs to the peptidase S26 family.</text>
</comment>
<reference evidence="8 9" key="1">
    <citation type="journal article" date="2015" name="Genome Announc.">
        <title>Genome Sequence of Mushroom Soft-Rot Pathogen Janthinobacterium agaricidamnosum.</title>
        <authorList>
            <person name="Graupner K."/>
            <person name="Lackner G."/>
            <person name="Hertweck C."/>
        </authorList>
    </citation>
    <scope>NUCLEOTIDE SEQUENCE [LARGE SCALE GENOMIC DNA]</scope>
    <source>
        <strain evidence="9">NBRC 102515 / DSM 9628</strain>
    </source>
</reference>
<dbReference type="GO" id="GO:0004252">
    <property type="term" value="F:serine-type endopeptidase activity"/>
    <property type="evidence" value="ECO:0007669"/>
    <property type="project" value="InterPro"/>
</dbReference>
<dbReference type="NCBIfam" id="TIGR02227">
    <property type="entry name" value="sigpep_I_bact"/>
    <property type="match status" value="1"/>
</dbReference>
<comment type="catalytic activity">
    <reaction evidence="1 6">
        <text>Cleavage of hydrophobic, N-terminal signal or leader sequences from secreted and periplasmic proteins.</text>
        <dbReference type="EC" id="3.4.21.89"/>
    </reaction>
</comment>
<dbReference type="Gene3D" id="2.10.109.10">
    <property type="entry name" value="Umud Fragment, subunit A"/>
    <property type="match status" value="1"/>
</dbReference>
<keyword evidence="9" id="KW-1185">Reference proteome</keyword>
<evidence type="ECO:0000259" key="7">
    <source>
        <dbReference type="Pfam" id="PF10502"/>
    </source>
</evidence>
<keyword evidence="6" id="KW-0645">Protease</keyword>
<comment type="subcellular location">
    <subcellularLocation>
        <location evidence="6">Membrane</location>
        <topology evidence="6">Single-pass type II membrane protein</topology>
    </subcellularLocation>
</comment>
<gene>
    <name evidence="8" type="ORF">GJA_1778</name>
</gene>
<dbReference type="CDD" id="cd06530">
    <property type="entry name" value="S26_SPase_I"/>
    <property type="match status" value="1"/>
</dbReference>
<feature type="domain" description="Peptidase S26" evidence="7">
    <location>
        <begin position="18"/>
        <end position="69"/>
    </location>
</feature>
<dbReference type="Proteomes" id="UP000027604">
    <property type="component" value="Chromosome I"/>
</dbReference>
<dbReference type="PATRIC" id="fig|1349767.4.peg.3553"/>
<dbReference type="EMBL" id="HG322949">
    <property type="protein sequence ID" value="CDG82414.1"/>
    <property type="molecule type" value="Genomic_DNA"/>
</dbReference>
<evidence type="ECO:0000256" key="1">
    <source>
        <dbReference type="ARBA" id="ARBA00000677"/>
    </source>
</evidence>
<dbReference type="PANTHER" id="PTHR43390:SF1">
    <property type="entry name" value="CHLOROPLAST PROCESSING PEPTIDASE"/>
    <property type="match status" value="1"/>
</dbReference>
<dbReference type="PROSITE" id="PS00760">
    <property type="entry name" value="SPASE_I_2"/>
    <property type="match status" value="1"/>
</dbReference>
<dbReference type="GO" id="GO:0006465">
    <property type="term" value="P:signal peptide processing"/>
    <property type="evidence" value="ECO:0007669"/>
    <property type="project" value="InterPro"/>
</dbReference>
<dbReference type="EC" id="3.4.21.89" evidence="3 6"/>
<dbReference type="GO" id="GO:0009003">
    <property type="term" value="F:signal peptidase activity"/>
    <property type="evidence" value="ECO:0007669"/>
    <property type="project" value="UniProtKB-EC"/>
</dbReference>
<dbReference type="SUPFAM" id="SSF51306">
    <property type="entry name" value="LexA/Signal peptidase"/>
    <property type="match status" value="1"/>
</dbReference>
<dbReference type="STRING" id="1349767.GJA_1778"/>
<evidence type="ECO:0000313" key="8">
    <source>
        <dbReference type="EMBL" id="CDG82414.1"/>
    </source>
</evidence>
<dbReference type="Pfam" id="PF10502">
    <property type="entry name" value="Peptidase_S26"/>
    <property type="match status" value="1"/>
</dbReference>
<dbReference type="InterPro" id="IPR019757">
    <property type="entry name" value="Pept_S26A_signal_pept_1_Lys-AS"/>
</dbReference>
<dbReference type="KEGG" id="jag:GJA_1778"/>
<keyword evidence="5 6" id="KW-0378">Hydrolase</keyword>
<proteinExistence type="inferred from homology"/>
<dbReference type="AlphaFoldDB" id="W0V0Q5"/>
<dbReference type="GO" id="GO:0010027">
    <property type="term" value="P:thylakoid membrane organization"/>
    <property type="evidence" value="ECO:0007669"/>
    <property type="project" value="TreeGrafter"/>
</dbReference>
<name>W0V0Q5_9BURK</name>
<dbReference type="GO" id="GO:0016020">
    <property type="term" value="C:membrane"/>
    <property type="evidence" value="ECO:0007669"/>
    <property type="project" value="UniProtKB-SubCell"/>
</dbReference>